<dbReference type="InterPro" id="IPR009006">
    <property type="entry name" value="Ala_racemase/Decarboxylase_C"/>
</dbReference>
<dbReference type="CDD" id="cd00622">
    <property type="entry name" value="PLPDE_III_ODC"/>
    <property type="match status" value="1"/>
</dbReference>
<dbReference type="Gene3D" id="2.40.37.10">
    <property type="entry name" value="Lyase, Ornithine Decarboxylase, Chain A, domain 1"/>
    <property type="match status" value="1"/>
</dbReference>
<evidence type="ECO:0000256" key="7">
    <source>
        <dbReference type="ARBA" id="ARBA00034138"/>
    </source>
</evidence>
<keyword evidence="14" id="KW-1185">Reference proteome</keyword>
<comment type="caution">
    <text evidence="13">The sequence shown here is derived from an EMBL/GenBank/DDBJ whole genome shotgun (WGS) entry which is preliminary data.</text>
</comment>
<proteinExistence type="inferred from homology"/>
<dbReference type="PRINTS" id="PR01182">
    <property type="entry name" value="ORNDCRBXLASE"/>
</dbReference>
<dbReference type="PRINTS" id="PR01179">
    <property type="entry name" value="ODADCRBXLASE"/>
</dbReference>
<dbReference type="EC" id="4.1.1.17" evidence="7"/>
<dbReference type="AlphaFoldDB" id="A0AAW0TX16"/>
<comment type="similarity">
    <text evidence="2">Belongs to the Orn/Lys/Arg decarboxylase class-II family.</text>
</comment>
<dbReference type="PROSITE" id="PS00878">
    <property type="entry name" value="ODR_DC_2_1"/>
    <property type="match status" value="1"/>
</dbReference>
<dbReference type="InterPro" id="IPR022644">
    <property type="entry name" value="De-COase2_N"/>
</dbReference>
<evidence type="ECO:0000256" key="10">
    <source>
        <dbReference type="ARBA" id="ARBA00049127"/>
    </source>
</evidence>
<dbReference type="InterPro" id="IPR022653">
    <property type="entry name" value="De-COase2_pyr-phos_BS"/>
</dbReference>
<evidence type="ECO:0000256" key="1">
    <source>
        <dbReference type="ARBA" id="ARBA00001933"/>
    </source>
</evidence>
<protein>
    <recommendedName>
        <fullName evidence="7">ornithine decarboxylase</fullName>
        <ecNumber evidence="7">4.1.1.17</ecNumber>
    </recommendedName>
</protein>
<comment type="catalytic activity">
    <reaction evidence="10">
        <text>L-ornithine + H(+) = putrescine + CO2</text>
        <dbReference type="Rhea" id="RHEA:22964"/>
        <dbReference type="ChEBI" id="CHEBI:15378"/>
        <dbReference type="ChEBI" id="CHEBI:16526"/>
        <dbReference type="ChEBI" id="CHEBI:46911"/>
        <dbReference type="ChEBI" id="CHEBI:326268"/>
        <dbReference type="EC" id="4.1.1.17"/>
    </reaction>
</comment>
<evidence type="ECO:0000313" key="13">
    <source>
        <dbReference type="EMBL" id="KAK8391638.1"/>
    </source>
</evidence>
<evidence type="ECO:0000259" key="12">
    <source>
        <dbReference type="Pfam" id="PF02784"/>
    </source>
</evidence>
<feature type="domain" description="Orn/DAP/Arg decarboxylase 2 N-terminal" evidence="12">
    <location>
        <begin position="43"/>
        <end position="276"/>
    </location>
</feature>
<keyword evidence="5" id="KW-0456">Lyase</keyword>
<dbReference type="GO" id="GO:0033387">
    <property type="term" value="P:putrescine biosynthetic process from arginine, via ornithine"/>
    <property type="evidence" value="ECO:0007669"/>
    <property type="project" value="TreeGrafter"/>
</dbReference>
<evidence type="ECO:0000256" key="3">
    <source>
        <dbReference type="ARBA" id="ARBA00022898"/>
    </source>
</evidence>
<dbReference type="Pfam" id="PF02784">
    <property type="entry name" value="Orn_Arg_deC_N"/>
    <property type="match status" value="1"/>
</dbReference>
<dbReference type="GO" id="GO:0004586">
    <property type="term" value="F:ornithine decarboxylase activity"/>
    <property type="evidence" value="ECO:0007669"/>
    <property type="project" value="UniProtKB-EC"/>
</dbReference>
<dbReference type="FunFam" id="3.20.20.10:FF:000005">
    <property type="entry name" value="Ornithine decarboxylase"/>
    <property type="match status" value="1"/>
</dbReference>
<dbReference type="InterPro" id="IPR002433">
    <property type="entry name" value="Orn_de-COase"/>
</dbReference>
<evidence type="ECO:0000256" key="6">
    <source>
        <dbReference type="ARBA" id="ARBA00034115"/>
    </source>
</evidence>
<reference evidence="13 14" key="1">
    <citation type="submission" date="2023-03" db="EMBL/GenBank/DDBJ databases">
        <title>High-quality genome of Scylla paramamosain provides insights in environmental adaptation.</title>
        <authorList>
            <person name="Zhang L."/>
        </authorList>
    </citation>
    <scope>NUCLEOTIDE SEQUENCE [LARGE SCALE GENOMIC DNA]</scope>
    <source>
        <strain evidence="13">LZ_2023a</strain>
        <tissue evidence="13">Muscle</tissue>
    </source>
</reference>
<evidence type="ECO:0000256" key="5">
    <source>
        <dbReference type="ARBA" id="ARBA00023239"/>
    </source>
</evidence>
<dbReference type="PANTHER" id="PTHR11482:SF6">
    <property type="entry name" value="ORNITHINE DECARBOXYLASE 1-RELATED"/>
    <property type="match status" value="1"/>
</dbReference>
<comment type="cofactor">
    <cofactor evidence="1 11">
        <name>pyridoxal 5'-phosphate</name>
        <dbReference type="ChEBI" id="CHEBI:597326"/>
    </cofactor>
</comment>
<dbReference type="SUPFAM" id="SSF51419">
    <property type="entry name" value="PLP-binding barrel"/>
    <property type="match status" value="1"/>
</dbReference>
<organism evidence="13 14">
    <name type="scientific">Scylla paramamosain</name>
    <name type="common">Mud crab</name>
    <dbReference type="NCBI Taxonomy" id="85552"/>
    <lineage>
        <taxon>Eukaryota</taxon>
        <taxon>Metazoa</taxon>
        <taxon>Ecdysozoa</taxon>
        <taxon>Arthropoda</taxon>
        <taxon>Crustacea</taxon>
        <taxon>Multicrustacea</taxon>
        <taxon>Malacostraca</taxon>
        <taxon>Eumalacostraca</taxon>
        <taxon>Eucarida</taxon>
        <taxon>Decapoda</taxon>
        <taxon>Pleocyemata</taxon>
        <taxon>Brachyura</taxon>
        <taxon>Eubrachyura</taxon>
        <taxon>Portunoidea</taxon>
        <taxon>Portunidae</taxon>
        <taxon>Portuninae</taxon>
        <taxon>Scylla</taxon>
    </lineage>
</organism>
<dbReference type="InterPro" id="IPR029066">
    <property type="entry name" value="PLP-binding_barrel"/>
</dbReference>
<comment type="pathway">
    <text evidence="6">Amine and polyamine biosynthesis; putrescine biosynthesis via L-ornithine pathway; putrescine from L-ornithine: step 1/1.</text>
</comment>
<evidence type="ECO:0000313" key="14">
    <source>
        <dbReference type="Proteomes" id="UP001487740"/>
    </source>
</evidence>
<dbReference type="Gene3D" id="3.20.20.10">
    <property type="entry name" value="Alanine racemase"/>
    <property type="match status" value="1"/>
</dbReference>
<gene>
    <name evidence="13" type="ORF">O3P69_017282</name>
</gene>
<evidence type="ECO:0000256" key="4">
    <source>
        <dbReference type="ARBA" id="ARBA00023115"/>
    </source>
</evidence>
<feature type="active site" description="Proton donor" evidence="11">
    <location>
        <position position="346"/>
    </location>
</feature>
<dbReference type="PANTHER" id="PTHR11482">
    <property type="entry name" value="ARGININE/DIAMINOPIMELATE/ORNITHINE DECARBOXYLASE"/>
    <property type="match status" value="1"/>
</dbReference>
<keyword evidence="3 11" id="KW-0663">Pyridoxal phosphate</keyword>
<evidence type="ECO:0000256" key="2">
    <source>
        <dbReference type="ARBA" id="ARBA00008872"/>
    </source>
</evidence>
<dbReference type="SUPFAM" id="SSF50621">
    <property type="entry name" value="Alanine racemase C-terminal domain-like"/>
    <property type="match status" value="1"/>
</dbReference>
<accession>A0AAW0TX16</accession>
<comment type="subunit">
    <text evidence="9">Homodimer. Only the dimer is catalytically active, as the active sites are constructed of residues from both monomers.</text>
</comment>
<dbReference type="Proteomes" id="UP001487740">
    <property type="component" value="Unassembled WGS sequence"/>
</dbReference>
<feature type="modified residue" description="N6-(pyridoxal phosphate)lysine" evidence="11">
    <location>
        <position position="66"/>
    </location>
</feature>
<keyword evidence="4" id="KW-0620">Polyamine biosynthesis</keyword>
<dbReference type="GO" id="GO:0005737">
    <property type="term" value="C:cytoplasm"/>
    <property type="evidence" value="ECO:0007669"/>
    <property type="project" value="TreeGrafter"/>
</dbReference>
<sequence>MKLECNFFAGSAHILNEETVMDVIREKTKDPEQEDPFYVLDVGDIVQKIKVWKLKLPRVKPFYAVKCNDHPTVLEILAALGTGFDCASKSEIEKILELGVDQSRIIYANPCKPASHLRLAAKLQVSLMTFDNETELHKISAYYPDAKLVIRIRVDAADAQCPLGMKFGVLPEDAEALLVAAQDLGLNVVGVSFHVGSGCQDPSSFYQAIASSKMVFEKAVGLGFSPYLLDIGGGFPGSSSSSLDEFAEPINRALDVFFPEGCGVEIIAEPGRYVVASAFTLATSIVAKREVSDASGSLETIMYYINDGVYGSFNCLLYDHQKVHAVLLKKHDKETHLPCSVWGPTCDGIDHIVSEMSLPRLPCGEWLVWPEMGAYTLVAAGTFNGFPVPKVIVVVPHHTWLYLEEHLGHSFSMASVEVQNEKAFLAKDRHEMAGSLAVTKNAASHYTCAANTLGPVTMEDHMAQLALIGIGEIPCLALPGWRPAGLRGKGTVENLLVFSRREHHQAVSLLGFFPEGHREHHCSVGPSCKDSEATMYTPDSEGHSETVYTGPAWCFMGRHRLAGRGEGKLWTSGWWRAVARLEAASSSSSTLTLHIIHFLHDSLRSGAFSDIPGEPARTHPLSTRLHPHATSISKWRRAAFHTDGPSGRAPCHPADLWTPSARHDPPVVAGRSEHHEVPTVYFRLRGLSPISSDSSHSYPEPLLPRLATRKDLTWGVIVPQCLLSCDNFLSYLMLEGRRCQCTAFGGE</sequence>
<evidence type="ECO:0000256" key="11">
    <source>
        <dbReference type="PIRSR" id="PIRSR600183-50"/>
    </source>
</evidence>
<dbReference type="EMBL" id="JARAKH010000024">
    <property type="protein sequence ID" value="KAK8391638.1"/>
    <property type="molecule type" value="Genomic_DNA"/>
</dbReference>
<evidence type="ECO:0000256" key="9">
    <source>
        <dbReference type="ARBA" id="ARBA00046672"/>
    </source>
</evidence>
<comment type="function">
    <text evidence="8">Catalyzes the first and rate-limiting step of polyamine biosynthesis that converts ornithine into putrescine, which is the precursor for the polyamines, spermidine and spermine. Polyamines are essential for cell proliferation and are implicated in cellular processes, ranging from DNA replication to apoptosis.</text>
</comment>
<dbReference type="InterPro" id="IPR000183">
    <property type="entry name" value="Orn/DAP/Arg_de-COase"/>
</dbReference>
<name>A0AAW0TX16_SCYPA</name>
<evidence type="ECO:0000256" key="8">
    <source>
        <dbReference type="ARBA" id="ARBA00037173"/>
    </source>
</evidence>